<dbReference type="OrthoDB" id="5518417at2"/>
<organism evidence="1 2">
    <name type="scientific">Leptospira brenneri</name>
    <dbReference type="NCBI Taxonomy" id="2023182"/>
    <lineage>
        <taxon>Bacteria</taxon>
        <taxon>Pseudomonadati</taxon>
        <taxon>Spirochaetota</taxon>
        <taxon>Spirochaetia</taxon>
        <taxon>Leptospirales</taxon>
        <taxon>Leptospiraceae</taxon>
        <taxon>Leptospira</taxon>
    </lineage>
</organism>
<evidence type="ECO:0000313" key="2">
    <source>
        <dbReference type="Proteomes" id="UP000297891"/>
    </source>
</evidence>
<comment type="caution">
    <text evidence="1">The sequence shown here is derived from an EMBL/GenBank/DDBJ whole genome shotgun (WGS) entry which is preliminary data.</text>
</comment>
<reference evidence="1" key="1">
    <citation type="journal article" date="2019" name="PLoS Negl. Trop. Dis.">
        <title>Revisiting the worldwide diversity of Leptospira species in the environment.</title>
        <authorList>
            <person name="Vincent A.T."/>
            <person name="Schiettekatte O."/>
            <person name="Bourhy P."/>
            <person name="Veyrier F.J."/>
            <person name="Picardeau M."/>
        </authorList>
    </citation>
    <scope>NUCLEOTIDE SEQUENCE [LARGE SCALE GENOMIC DNA]</scope>
    <source>
        <strain evidence="1">201800277</strain>
    </source>
</reference>
<sequence>MNQEECKLCLKQKKLENSHIIPSFVINWLKKTSLTGHLRNPNDSNRRIQDGQKIKLLCRDCEAIFSTYESQFNRKIFMPYVNNHMDLSGEIVKDGSLKYDTWNLKFIISLQWRIFSLGMENFIRADNDPNPHTELIKKTNEHFRRYLNSETTNTGNNNTYILFLRNINNYNNVKQLDLSPKLNHYLIRSYDASFIYNNSQLFYFSKIGPIAFITSILPNKLVGYPDSRVKLKGAISVIQKWLNEDLNHFIFVKRPKQMDLLRKKTENQKAQIEKAIGQNLHRKNDTMTLHVTYSDFLRSGIDD</sequence>
<dbReference type="RefSeq" id="WP_135677050.1">
    <property type="nucleotide sequence ID" value="NZ_RQFP01000011.1"/>
</dbReference>
<dbReference type="EMBL" id="RQFP01000011">
    <property type="protein sequence ID" value="TGK92460.1"/>
    <property type="molecule type" value="Genomic_DNA"/>
</dbReference>
<proteinExistence type="predicted"/>
<name>A0A5F1Z5H8_9LEPT</name>
<dbReference type="AlphaFoldDB" id="A0A5F1Z5H8"/>
<gene>
    <name evidence="1" type="ORF">EHQ30_13115</name>
</gene>
<evidence type="ECO:0008006" key="3">
    <source>
        <dbReference type="Google" id="ProtNLM"/>
    </source>
</evidence>
<accession>A0A5F1Z5H8</accession>
<evidence type="ECO:0000313" key="1">
    <source>
        <dbReference type="EMBL" id="TGK92460.1"/>
    </source>
</evidence>
<keyword evidence="2" id="KW-1185">Reference proteome</keyword>
<protein>
    <recommendedName>
        <fullName evidence="3">HNH endonuclease</fullName>
    </recommendedName>
</protein>
<dbReference type="Proteomes" id="UP000297891">
    <property type="component" value="Unassembled WGS sequence"/>
</dbReference>